<dbReference type="Proteomes" id="UP000183567">
    <property type="component" value="Unassembled WGS sequence"/>
</dbReference>
<evidence type="ECO:0000313" key="3">
    <source>
        <dbReference type="Proteomes" id="UP000183567"/>
    </source>
</evidence>
<evidence type="ECO:0000256" key="1">
    <source>
        <dbReference type="SAM" id="SignalP"/>
    </source>
</evidence>
<feature type="chain" id="PRO_5012114293" description="Cytochrome P450" evidence="1">
    <location>
        <begin position="16"/>
        <end position="59"/>
    </location>
</feature>
<evidence type="ECO:0000313" key="2">
    <source>
        <dbReference type="EMBL" id="OJA15209.1"/>
    </source>
</evidence>
<sequence length="59" mass="6867">MFFAILAIGIVLVVALRQTRKRVYPLPLPPGPRSWVTYFNWTPHDLGSHMLHGERHMEI</sequence>
<reference evidence="2 3" key="1">
    <citation type="submission" date="2016-03" db="EMBL/GenBank/DDBJ databases">
        <title>Comparative genomics of the ectomycorrhizal sister species Rhizopogon vinicolor and Rhizopogon vesiculosus (Basidiomycota: Boletales) reveals a divergence of the mating type B locus.</title>
        <authorList>
            <person name="Mujic A.B."/>
            <person name="Kuo A."/>
            <person name="Tritt A."/>
            <person name="Lipzen A."/>
            <person name="Chen C."/>
            <person name="Johnson J."/>
            <person name="Sharma A."/>
            <person name="Barry K."/>
            <person name="Grigoriev I.V."/>
            <person name="Spatafora J.W."/>
        </authorList>
    </citation>
    <scope>NUCLEOTIDE SEQUENCE [LARGE SCALE GENOMIC DNA]</scope>
    <source>
        <strain evidence="2 3">AM-OR11-056</strain>
    </source>
</reference>
<gene>
    <name evidence="2" type="ORF">AZE42_13807</name>
</gene>
<keyword evidence="3" id="KW-1185">Reference proteome</keyword>
<feature type="signal peptide" evidence="1">
    <location>
        <begin position="1"/>
        <end position="15"/>
    </location>
</feature>
<dbReference type="EMBL" id="LVVM01003267">
    <property type="protein sequence ID" value="OJA15209.1"/>
    <property type="molecule type" value="Genomic_DNA"/>
</dbReference>
<protein>
    <recommendedName>
        <fullName evidence="4">Cytochrome P450</fullName>
    </recommendedName>
</protein>
<organism evidence="2 3">
    <name type="scientific">Rhizopogon vesiculosus</name>
    <dbReference type="NCBI Taxonomy" id="180088"/>
    <lineage>
        <taxon>Eukaryota</taxon>
        <taxon>Fungi</taxon>
        <taxon>Dikarya</taxon>
        <taxon>Basidiomycota</taxon>
        <taxon>Agaricomycotina</taxon>
        <taxon>Agaricomycetes</taxon>
        <taxon>Agaricomycetidae</taxon>
        <taxon>Boletales</taxon>
        <taxon>Suillineae</taxon>
        <taxon>Rhizopogonaceae</taxon>
        <taxon>Rhizopogon</taxon>
    </lineage>
</organism>
<accession>A0A1J8QNS7</accession>
<proteinExistence type="predicted"/>
<comment type="caution">
    <text evidence="2">The sequence shown here is derived from an EMBL/GenBank/DDBJ whole genome shotgun (WGS) entry which is preliminary data.</text>
</comment>
<name>A0A1J8QNS7_9AGAM</name>
<evidence type="ECO:0008006" key="4">
    <source>
        <dbReference type="Google" id="ProtNLM"/>
    </source>
</evidence>
<dbReference type="AlphaFoldDB" id="A0A1J8QNS7"/>
<keyword evidence="1" id="KW-0732">Signal</keyword>